<dbReference type="Pfam" id="PF08787">
    <property type="entry name" value="Alginate_lyase2"/>
    <property type="match status" value="1"/>
</dbReference>
<reference evidence="4 6" key="1">
    <citation type="submission" date="2015-12" db="EMBL/GenBank/DDBJ databases">
        <title>Intraspecies pangenome expansion in the marine bacterium Alteromonas.</title>
        <authorList>
            <person name="Lopez-Perez M."/>
            <person name="Rodriguez-Valera F."/>
        </authorList>
    </citation>
    <scope>NUCLEOTIDE SEQUENCE [LARGE SCALE GENOMIC DNA]</scope>
    <source>
        <strain evidence="4 6">LMG 21861</strain>
    </source>
</reference>
<sequence length="539" mass="57870">MNIRTRKTSLSFVVGTALTLATTSFVHGASVAIDNPGFESGFDGWTDTDPSAVSGNAYAGSSSAKISGANGKVEQYVDVTPNTDYTLQAYVKGIGKVGADVNGTRFNRTGGGSDFEPVSVSFNSGSATSVKIYANYYGGEGRFDNFTLESAGSTTPPGNSTCSGNDNLSISTATDNGTNDGHGPLNTIDNDLTDESRWSSNGTGKTITYDLGEVATVKALQVKWFKGNTRSSFFDVHTSTNNSNWNAVLLSGASNGSSSGYETHDVTDSDARYVRITGLENSANTWNSIVETNIYGCGGDTDNTPDPTPTPTPGNFDMSDWDMEGADPRVGDTMEFDALREQHVTPNGNGWRHELKIKEEKRVAMTAVFEDFQANIKVEMSDGSKAIVAQHHASDTGTIMKLYVSDTSETGFTPTNAGVESDSVASNGIFDVYVRLAREDGSGEDKQLLGTMVSGQNFDFRVINDHGYVTVSAFGESFSRTIEDSTDSYLKFGNYLQAQDPETREDVDDSDDWAAFYASEGITESLLTFSSINYIRNED</sequence>
<dbReference type="Gene3D" id="2.60.120.260">
    <property type="entry name" value="Galactose-binding domain-like"/>
    <property type="match status" value="2"/>
</dbReference>
<evidence type="ECO:0000259" key="3">
    <source>
        <dbReference type="PROSITE" id="PS50022"/>
    </source>
</evidence>
<dbReference type="InterPro" id="IPR008979">
    <property type="entry name" value="Galactose-bd-like_sf"/>
</dbReference>
<dbReference type="InterPro" id="IPR013320">
    <property type="entry name" value="ConA-like_dom_sf"/>
</dbReference>
<dbReference type="InterPro" id="IPR000421">
    <property type="entry name" value="FA58C"/>
</dbReference>
<dbReference type="RefSeq" id="WP_057794496.1">
    <property type="nucleotide sequence ID" value="NZ_CAXIBE010000082.1"/>
</dbReference>
<evidence type="ECO:0000313" key="6">
    <source>
        <dbReference type="Proteomes" id="UP000056750"/>
    </source>
</evidence>
<dbReference type="GO" id="GO:0016829">
    <property type="term" value="F:lyase activity"/>
    <property type="evidence" value="ECO:0007669"/>
    <property type="project" value="UniProtKB-KW"/>
</dbReference>
<name>A0AAW7Z132_9ALTE</name>
<dbReference type="KEGG" id="asq:AVL57_02875"/>
<dbReference type="SUPFAM" id="SSF49899">
    <property type="entry name" value="Concanavalin A-like lectins/glucanases"/>
    <property type="match status" value="1"/>
</dbReference>
<dbReference type="SUPFAM" id="SSF49785">
    <property type="entry name" value="Galactose-binding domain-like"/>
    <property type="match status" value="2"/>
</dbReference>
<keyword evidence="2" id="KW-0732">Signal</keyword>
<dbReference type="EMBL" id="JAUOQI010000007">
    <property type="protein sequence ID" value="MDO6578166.1"/>
    <property type="molecule type" value="Genomic_DNA"/>
</dbReference>
<evidence type="ECO:0000313" key="4">
    <source>
        <dbReference type="EMBL" id="AMJ73014.1"/>
    </source>
</evidence>
<dbReference type="InterPro" id="IPR014895">
    <property type="entry name" value="Alginate_lyase_2"/>
</dbReference>
<keyword evidence="5" id="KW-0456">Lyase</keyword>
<dbReference type="Proteomes" id="UP001170717">
    <property type="component" value="Unassembled WGS sequence"/>
</dbReference>
<reference evidence="5" key="2">
    <citation type="submission" date="2023-07" db="EMBL/GenBank/DDBJ databases">
        <title>Genome content predicts the carbon catabolic preferences of heterotrophic bacteria.</title>
        <authorList>
            <person name="Gralka M."/>
        </authorList>
    </citation>
    <scope>NUCLEOTIDE SEQUENCE</scope>
    <source>
        <strain evidence="5">F2M12</strain>
    </source>
</reference>
<organism evidence="5 7">
    <name type="scientific">Alteromonas stellipolaris</name>
    <dbReference type="NCBI Taxonomy" id="233316"/>
    <lineage>
        <taxon>Bacteria</taxon>
        <taxon>Pseudomonadati</taxon>
        <taxon>Pseudomonadota</taxon>
        <taxon>Gammaproteobacteria</taxon>
        <taxon>Alteromonadales</taxon>
        <taxon>Alteromonadaceae</taxon>
        <taxon>Alteromonas/Salinimonas group</taxon>
        <taxon>Alteromonas</taxon>
    </lineage>
</organism>
<feature type="signal peptide" evidence="2">
    <location>
        <begin position="1"/>
        <end position="28"/>
    </location>
</feature>
<evidence type="ECO:0000256" key="1">
    <source>
        <dbReference type="SAM" id="MobiDB-lite"/>
    </source>
</evidence>
<proteinExistence type="predicted"/>
<accession>A0AAW7Z132</accession>
<dbReference type="Pfam" id="PF00754">
    <property type="entry name" value="F5_F8_type_C"/>
    <property type="match status" value="1"/>
</dbReference>
<dbReference type="EMBL" id="CP013926">
    <property type="protein sequence ID" value="AMJ73014.1"/>
    <property type="molecule type" value="Genomic_DNA"/>
</dbReference>
<feature type="chain" id="PRO_5044003988" evidence="2">
    <location>
        <begin position="29"/>
        <end position="539"/>
    </location>
</feature>
<protein>
    <submittedName>
        <fullName evidence="5">Polysaccharide lyase family 7 protein</fullName>
    </submittedName>
</protein>
<dbReference type="AlphaFoldDB" id="A0AAW7Z132"/>
<evidence type="ECO:0000313" key="5">
    <source>
        <dbReference type="EMBL" id="MDO6578166.1"/>
    </source>
</evidence>
<evidence type="ECO:0000256" key="2">
    <source>
        <dbReference type="SAM" id="SignalP"/>
    </source>
</evidence>
<evidence type="ECO:0000313" key="7">
    <source>
        <dbReference type="Proteomes" id="UP001170717"/>
    </source>
</evidence>
<dbReference type="Gene3D" id="2.60.120.200">
    <property type="match status" value="1"/>
</dbReference>
<dbReference type="Proteomes" id="UP000056750">
    <property type="component" value="Chromosome"/>
</dbReference>
<dbReference type="PROSITE" id="PS50022">
    <property type="entry name" value="FA58C_3"/>
    <property type="match status" value="1"/>
</dbReference>
<keyword evidence="6" id="KW-1185">Reference proteome</keyword>
<gene>
    <name evidence="4" type="ORF">AVL57_02875</name>
    <name evidence="5" type="ORF">Q4527_12225</name>
</gene>
<feature type="domain" description="F5/8 type C" evidence="3">
    <location>
        <begin position="154"/>
        <end position="297"/>
    </location>
</feature>
<feature type="region of interest" description="Disordered" evidence="1">
    <location>
        <begin position="175"/>
        <end position="199"/>
    </location>
</feature>